<dbReference type="AlphaFoldDB" id="M1KKD7"/>
<protein>
    <recommendedName>
        <fullName evidence="3">Tubby C-terminal domain-containing protein</fullName>
    </recommendedName>
</protein>
<feature type="domain" description="Tubby C-terminal" evidence="3">
    <location>
        <begin position="183"/>
        <end position="266"/>
    </location>
</feature>
<gene>
    <name evidence="4" type="ORF">ECU06_0530</name>
</gene>
<dbReference type="PANTHER" id="PTHR16517:SF7">
    <property type="entry name" value="PROTEIN KING TUBBY"/>
    <property type="match status" value="1"/>
</dbReference>
<dbReference type="VEuPathDB" id="MicrosporidiaDB:M970_060480"/>
<dbReference type="VEuPathDB" id="MicrosporidiaDB:ECU06_0530"/>
<sequence length="272" mass="30646">MEQGNGHATASIDHPHDVGDGEHCTLSPLVYGFSYSPSEDRIIEYLDSMSDNQAPESHIAASHRGYALEERRAIVLDPYPIGRISRGKVDVSYGFFNEYLYESHEHGPSKLLKAHRVMCGFEIYSLGQGDEEKVGCLRSNLFGTKYILYQGEKEVLEIKYATSIFKRRGPRSFSVLFTGISGSSLKEPVVMRNKEPYYNAETNSYSLNFNGRVTTPSVKNFQLIHPLEPTYVTLTFGKISRFKYILDYTYPWSGVQAFAIALAALDYKVGCD</sequence>
<dbReference type="Gene3D" id="3.20.90.10">
    <property type="entry name" value="Tubby Protein, Chain A"/>
    <property type="match status" value="1"/>
</dbReference>
<reference evidence="4" key="1">
    <citation type="journal article" date="2013" name="Eukaryot. Cell">
        <title>Extremely Reduced Levels of Heterozygosity in the Vertebrate Pathogen Encephalitozoon cuniculi.</title>
        <authorList>
            <person name="Selman M."/>
            <person name="Sak B."/>
            <person name="Kvac M."/>
            <person name="Farinelli L."/>
            <person name="Weiss L.M."/>
            <person name="Corradi N."/>
        </authorList>
    </citation>
    <scope>NUCLEOTIDE SEQUENCE</scope>
</reference>
<dbReference type="InterPro" id="IPR025659">
    <property type="entry name" value="Tubby-like_C"/>
</dbReference>
<comment type="similarity">
    <text evidence="1">Belongs to the TUB family.</text>
</comment>
<dbReference type="Pfam" id="PF01167">
    <property type="entry name" value="Tub"/>
    <property type="match status" value="1"/>
</dbReference>
<feature type="region of interest" description="Disordered" evidence="2">
    <location>
        <begin position="1"/>
        <end position="20"/>
    </location>
</feature>
<dbReference type="InterPro" id="IPR000007">
    <property type="entry name" value="Tubby_C"/>
</dbReference>
<organism evidence="4">
    <name type="scientific">Encephalitozoon cuniculi</name>
    <name type="common">Microsporidian parasite</name>
    <dbReference type="NCBI Taxonomy" id="6035"/>
    <lineage>
        <taxon>Eukaryota</taxon>
        <taxon>Fungi</taxon>
        <taxon>Fungi incertae sedis</taxon>
        <taxon>Microsporidia</taxon>
        <taxon>Unikaryonidae</taxon>
        <taxon>Encephalitozoon</taxon>
    </lineage>
</organism>
<evidence type="ECO:0000259" key="3">
    <source>
        <dbReference type="Pfam" id="PF01167"/>
    </source>
</evidence>
<name>M1KKD7_ENCCN</name>
<dbReference type="VEuPathDB" id="MicrosporidiaDB:AEWR_060480"/>
<accession>M1KKD7</accession>
<dbReference type="EMBL" id="KC513609">
    <property type="protein sequence ID" value="AGE95716.1"/>
    <property type="molecule type" value="Genomic_DNA"/>
</dbReference>
<proteinExistence type="inferred from homology"/>
<dbReference type="VEuPathDB" id="MicrosporidiaDB:AEWQ_060470"/>
<dbReference type="VEuPathDB" id="MicrosporidiaDB:AEWD_060480"/>
<dbReference type="SUPFAM" id="SSF54518">
    <property type="entry name" value="Tubby C-terminal domain-like"/>
    <property type="match status" value="1"/>
</dbReference>
<evidence type="ECO:0000313" key="4">
    <source>
        <dbReference type="EMBL" id="AGE95716.1"/>
    </source>
</evidence>
<evidence type="ECO:0000256" key="1">
    <source>
        <dbReference type="ARBA" id="ARBA00007129"/>
    </source>
</evidence>
<evidence type="ECO:0000256" key="2">
    <source>
        <dbReference type="SAM" id="MobiDB-lite"/>
    </source>
</evidence>
<dbReference type="PANTHER" id="PTHR16517">
    <property type="entry name" value="TUBBY-RELATED"/>
    <property type="match status" value="1"/>
</dbReference>